<keyword evidence="3" id="KW-1185">Reference proteome</keyword>
<evidence type="ECO:0008006" key="4">
    <source>
        <dbReference type="Google" id="ProtNLM"/>
    </source>
</evidence>
<comment type="caution">
    <text evidence="2">The sequence shown here is derived from an EMBL/GenBank/DDBJ whole genome shotgun (WGS) entry which is preliminary data.</text>
</comment>
<organism evidence="2 3">
    <name type="scientific">Saccharothrix yanglingensis</name>
    <dbReference type="NCBI Taxonomy" id="659496"/>
    <lineage>
        <taxon>Bacteria</taxon>
        <taxon>Bacillati</taxon>
        <taxon>Actinomycetota</taxon>
        <taxon>Actinomycetes</taxon>
        <taxon>Pseudonocardiales</taxon>
        <taxon>Pseudonocardiaceae</taxon>
        <taxon>Saccharothrix</taxon>
    </lineage>
</organism>
<name>A0ABU0X6Z3_9PSEU</name>
<dbReference type="SUPFAM" id="SSF48452">
    <property type="entry name" value="TPR-like"/>
    <property type="match status" value="1"/>
</dbReference>
<dbReference type="Proteomes" id="UP001225605">
    <property type="component" value="Unassembled WGS sequence"/>
</dbReference>
<dbReference type="Gene3D" id="1.25.40.10">
    <property type="entry name" value="Tetratricopeptide repeat domain"/>
    <property type="match status" value="1"/>
</dbReference>
<evidence type="ECO:0000256" key="1">
    <source>
        <dbReference type="SAM" id="MobiDB-lite"/>
    </source>
</evidence>
<dbReference type="InterPro" id="IPR011990">
    <property type="entry name" value="TPR-like_helical_dom_sf"/>
</dbReference>
<feature type="compositionally biased region" description="Basic and acidic residues" evidence="1">
    <location>
        <begin position="421"/>
        <end position="431"/>
    </location>
</feature>
<sequence>MRDTGRTAAGDDAVERNLDLAWELFAAQPAHPQVAELASQVLAVQPERSSVSLLLANHHEVCGRTGEARRLYLQVAGRRDHQFINAARALRHLAVAEHDHPEALRWARAVLGEDHEGWGDWMELGFARALCGEHEDGWRQLDEAVALCSRTTPDELPHALGQRAACLLGSFAPPDRFVPAAEEAVRADAANSRVALLLGWAYLVQYRFADAERLGLRLLRENPTEDLLQGLVGTARTMLRIVGNAHAQDITLDDIRRSGVIELGWRQLRDQVLGTDLASALAALDDVMPADLRATLRPGVPISDVPGSDKLGSVAAEDLVAWHDGQQPGSGAAWGPAGSFRLMSAAEIIAMSAGIEADPAAHPDWPENEVWEQVMTDDAGAYLVVVAFGALVERRPGHPDEPVAASMADWVWDRVADFGGRDPRPAPRKAEPFPAEPPPVPGTSLTGVIATMYAALGASERSAPYAELRGIFPDSTVRHGAPDTADPSPGGVDIALLDGVVKKITVDVALCPGADRVIRGLDLDGRRGPVDAHVRAHGALPHNSWENRATGEVTVNYDLAEHRLGLQWRRGRLVRVSVSAAGRPDD</sequence>
<dbReference type="EMBL" id="NSDM01000014">
    <property type="protein sequence ID" value="MDQ2587902.1"/>
    <property type="molecule type" value="Genomic_DNA"/>
</dbReference>
<accession>A0ABU0X6Z3</accession>
<evidence type="ECO:0000313" key="2">
    <source>
        <dbReference type="EMBL" id="MDQ2587902.1"/>
    </source>
</evidence>
<protein>
    <recommendedName>
        <fullName evidence="4">Tetratricopeptide repeat protein</fullName>
    </recommendedName>
</protein>
<gene>
    <name evidence="2" type="ORF">CKY47_28720</name>
</gene>
<evidence type="ECO:0000313" key="3">
    <source>
        <dbReference type="Proteomes" id="UP001225605"/>
    </source>
</evidence>
<dbReference type="RefSeq" id="WP_306749516.1">
    <property type="nucleotide sequence ID" value="NZ_NSDM01000014.1"/>
</dbReference>
<proteinExistence type="predicted"/>
<reference evidence="2 3" key="1">
    <citation type="submission" date="2017-06" db="EMBL/GenBank/DDBJ databases">
        <title>Cultured bacterium strain Saccharothrix yanglingensis Hhs.015.</title>
        <authorList>
            <person name="Xia Y."/>
        </authorList>
    </citation>
    <scope>NUCLEOTIDE SEQUENCE [LARGE SCALE GENOMIC DNA]</scope>
    <source>
        <strain evidence="2 3">Hhs.015</strain>
    </source>
</reference>
<feature type="region of interest" description="Disordered" evidence="1">
    <location>
        <begin position="421"/>
        <end position="441"/>
    </location>
</feature>